<evidence type="ECO:0000313" key="1">
    <source>
        <dbReference type="EMBL" id="EEQ94487.1"/>
    </source>
</evidence>
<proteinExistence type="predicted"/>
<name>C4WQE7_9HYPH</name>
<dbReference type="Proteomes" id="UP000004386">
    <property type="component" value="Unassembled WGS sequence"/>
</dbReference>
<reference evidence="1 2" key="1">
    <citation type="submission" date="2009-05" db="EMBL/GenBank/DDBJ databases">
        <authorList>
            <person name="Setubal J.C."/>
            <person name="Boyle S."/>
            <person name="Crasta O.R."/>
            <person name="Gillespie J.J."/>
            <person name="Kenyon R.W."/>
            <person name="Lu J."/>
            <person name="Mane S."/>
            <person name="Nagrani S."/>
            <person name="Shallom J.M."/>
            <person name="Shallom S."/>
            <person name="Shukla M."/>
            <person name="Snyder E.E."/>
            <person name="Sobral B.W."/>
            <person name="Wattam A.R."/>
            <person name="Will R."/>
            <person name="Williams K."/>
            <person name="Yoo H."/>
            <person name="Munk C."/>
            <person name="Tapia R."/>
            <person name="Green L."/>
            <person name="Rogers Y."/>
            <person name="Detter J.C."/>
            <person name="Bruce D."/>
            <person name="Brettin T.S."/>
            <person name="Tsolis R."/>
        </authorList>
    </citation>
    <scope>NUCLEOTIDE SEQUENCE [LARGE SCALE GENOMIC DNA]</scope>
    <source>
        <strain evidence="1 2">LMG 3301</strain>
    </source>
</reference>
<accession>C4WQE7</accession>
<dbReference type="AlphaFoldDB" id="C4WQE7"/>
<comment type="caution">
    <text evidence="1">The sequence shown here is derived from an EMBL/GenBank/DDBJ whole genome shotgun (WGS) entry which is preliminary data.</text>
</comment>
<organism evidence="1 2">
    <name type="scientific">Brucella intermedia LMG 3301</name>
    <dbReference type="NCBI Taxonomy" id="641118"/>
    <lineage>
        <taxon>Bacteria</taxon>
        <taxon>Pseudomonadati</taxon>
        <taxon>Pseudomonadota</taxon>
        <taxon>Alphaproteobacteria</taxon>
        <taxon>Hyphomicrobiales</taxon>
        <taxon>Brucellaceae</taxon>
        <taxon>Brucella/Ochrobactrum group</taxon>
        <taxon>Brucella</taxon>
    </lineage>
</organism>
<dbReference type="HOGENOM" id="CLU_3357351_0_0_5"/>
<evidence type="ECO:0000313" key="2">
    <source>
        <dbReference type="Proteomes" id="UP000004386"/>
    </source>
</evidence>
<sequence>MSRVCNDFFFKKYSSHMFINISSEFTNYRFLRAIPN</sequence>
<protein>
    <submittedName>
        <fullName evidence="1">Uncharacterized protein</fullName>
    </submittedName>
</protein>
<dbReference type="EMBL" id="ACQA01000002">
    <property type="protein sequence ID" value="EEQ94487.1"/>
    <property type="molecule type" value="Genomic_DNA"/>
</dbReference>
<gene>
    <name evidence="1" type="ORF">OINT_2001717</name>
</gene>